<sequence length="158" mass="19107">MDITFKTEQGRFNYRVCAVMLHNEKILAMRDERSPYYYLPGGRVSLHETAQEAVMREVREELGVSAEIARPLWLNQSFFTEDVSGEKYHELCLYFLMDITKTDLLKRGNPFRGVEKRHQHLFEWIAFDRLKDEYLYPIFIKREIYRLPEHLELIIEWE</sequence>
<protein>
    <submittedName>
        <fullName evidence="4">NUDIX domain-containing protein</fullName>
    </submittedName>
</protein>
<dbReference type="EMBL" id="DVOF01000074">
    <property type="protein sequence ID" value="HIV02431.1"/>
    <property type="molecule type" value="Genomic_DNA"/>
</dbReference>
<dbReference type="Pfam" id="PF00293">
    <property type="entry name" value="NUDIX"/>
    <property type="match status" value="1"/>
</dbReference>
<dbReference type="Gene3D" id="3.90.79.10">
    <property type="entry name" value="Nucleoside Triphosphate Pyrophosphohydrolase"/>
    <property type="match status" value="1"/>
</dbReference>
<dbReference type="PROSITE" id="PS00893">
    <property type="entry name" value="NUDIX_BOX"/>
    <property type="match status" value="1"/>
</dbReference>
<dbReference type="InterPro" id="IPR000086">
    <property type="entry name" value="NUDIX_hydrolase_dom"/>
</dbReference>
<comment type="caution">
    <text evidence="4">The sequence shown here is derived from an EMBL/GenBank/DDBJ whole genome shotgun (WGS) entry which is preliminary data.</text>
</comment>
<dbReference type="AlphaFoldDB" id="A0A9D1NH23"/>
<dbReference type="GO" id="GO:0016787">
    <property type="term" value="F:hydrolase activity"/>
    <property type="evidence" value="ECO:0007669"/>
    <property type="project" value="UniProtKB-KW"/>
</dbReference>
<dbReference type="InterPro" id="IPR020084">
    <property type="entry name" value="NUDIX_hydrolase_CS"/>
</dbReference>
<reference evidence="4" key="2">
    <citation type="journal article" date="2021" name="PeerJ">
        <title>Extensive microbial diversity within the chicken gut microbiome revealed by metagenomics and culture.</title>
        <authorList>
            <person name="Gilroy R."/>
            <person name="Ravi A."/>
            <person name="Getino M."/>
            <person name="Pursley I."/>
            <person name="Horton D.L."/>
            <person name="Alikhan N.F."/>
            <person name="Baker D."/>
            <person name="Gharbi K."/>
            <person name="Hall N."/>
            <person name="Watson M."/>
            <person name="Adriaenssens E.M."/>
            <person name="Foster-Nyarko E."/>
            <person name="Jarju S."/>
            <person name="Secka A."/>
            <person name="Antonio M."/>
            <person name="Oren A."/>
            <person name="Chaudhuri R.R."/>
            <person name="La Ragione R."/>
            <person name="Hildebrand F."/>
            <person name="Pallen M.J."/>
        </authorList>
    </citation>
    <scope>NUCLEOTIDE SEQUENCE</scope>
    <source>
        <strain evidence="4">4920</strain>
    </source>
</reference>
<comment type="cofactor">
    <cofactor evidence="1">
        <name>Mg(2+)</name>
        <dbReference type="ChEBI" id="CHEBI:18420"/>
    </cofactor>
</comment>
<dbReference type="PANTHER" id="PTHR43046:SF14">
    <property type="entry name" value="MUTT_NUDIX FAMILY PROTEIN"/>
    <property type="match status" value="1"/>
</dbReference>
<proteinExistence type="predicted"/>
<organism evidence="4 5">
    <name type="scientific">Candidatus Aphodoplasma excrementigallinarum</name>
    <dbReference type="NCBI Taxonomy" id="2840673"/>
    <lineage>
        <taxon>Bacteria</taxon>
        <taxon>Bacillati</taxon>
        <taxon>Bacillota</taxon>
        <taxon>Clostridia</taxon>
        <taxon>Eubacteriales</taxon>
        <taxon>Candidatus Aphodoplasma</taxon>
    </lineage>
</organism>
<keyword evidence="2" id="KW-0378">Hydrolase</keyword>
<evidence type="ECO:0000259" key="3">
    <source>
        <dbReference type="PROSITE" id="PS51462"/>
    </source>
</evidence>
<gene>
    <name evidence="4" type="ORF">IAC74_02560</name>
</gene>
<dbReference type="SUPFAM" id="SSF55811">
    <property type="entry name" value="Nudix"/>
    <property type="match status" value="1"/>
</dbReference>
<evidence type="ECO:0000256" key="2">
    <source>
        <dbReference type="ARBA" id="ARBA00022801"/>
    </source>
</evidence>
<accession>A0A9D1NH23</accession>
<dbReference type="PANTHER" id="PTHR43046">
    <property type="entry name" value="GDP-MANNOSE MANNOSYL HYDROLASE"/>
    <property type="match status" value="1"/>
</dbReference>
<feature type="domain" description="Nudix hydrolase" evidence="3">
    <location>
        <begin position="12"/>
        <end position="147"/>
    </location>
</feature>
<dbReference type="CDD" id="cd04688">
    <property type="entry name" value="NUDIX_Hydrolase"/>
    <property type="match status" value="1"/>
</dbReference>
<name>A0A9D1NH23_9FIRM</name>
<dbReference type="InterPro" id="IPR015797">
    <property type="entry name" value="NUDIX_hydrolase-like_dom_sf"/>
</dbReference>
<evidence type="ECO:0000313" key="5">
    <source>
        <dbReference type="Proteomes" id="UP000886743"/>
    </source>
</evidence>
<reference evidence="4" key="1">
    <citation type="submission" date="2020-10" db="EMBL/GenBank/DDBJ databases">
        <authorList>
            <person name="Gilroy R."/>
        </authorList>
    </citation>
    <scope>NUCLEOTIDE SEQUENCE</scope>
    <source>
        <strain evidence="4">4920</strain>
    </source>
</reference>
<evidence type="ECO:0000313" key="4">
    <source>
        <dbReference type="EMBL" id="HIV02431.1"/>
    </source>
</evidence>
<evidence type="ECO:0000256" key="1">
    <source>
        <dbReference type="ARBA" id="ARBA00001946"/>
    </source>
</evidence>
<dbReference type="Proteomes" id="UP000886743">
    <property type="component" value="Unassembled WGS sequence"/>
</dbReference>
<dbReference type="PROSITE" id="PS51462">
    <property type="entry name" value="NUDIX"/>
    <property type="match status" value="1"/>
</dbReference>